<evidence type="ECO:0000259" key="16">
    <source>
        <dbReference type="SMART" id="SM00872"/>
    </source>
</evidence>
<dbReference type="SUPFAM" id="SSF88688">
    <property type="entry name" value="Families 57/38 glycoside transferase middle domain"/>
    <property type="match status" value="1"/>
</dbReference>
<dbReference type="GO" id="GO:0016020">
    <property type="term" value="C:membrane"/>
    <property type="evidence" value="ECO:0007669"/>
    <property type="project" value="UniProtKB-SubCell"/>
</dbReference>
<evidence type="ECO:0000256" key="5">
    <source>
        <dbReference type="ARBA" id="ARBA00022692"/>
    </source>
</evidence>
<evidence type="ECO:0000256" key="14">
    <source>
        <dbReference type="RuleBase" id="RU361199"/>
    </source>
</evidence>
<evidence type="ECO:0000256" key="6">
    <source>
        <dbReference type="ARBA" id="ARBA00022723"/>
    </source>
</evidence>
<dbReference type="SMART" id="SM00872">
    <property type="entry name" value="Alpha-mann_mid"/>
    <property type="match status" value="1"/>
</dbReference>
<gene>
    <name evidence="17" type="ORF">DICPUDRAFT_96508</name>
</gene>
<evidence type="ECO:0000256" key="9">
    <source>
        <dbReference type="ARBA" id="ARBA00022833"/>
    </source>
</evidence>
<dbReference type="FunFam" id="1.20.1270.50:FF:000002">
    <property type="entry name" value="Alpha-mannosidase"/>
    <property type="match status" value="1"/>
</dbReference>
<evidence type="ECO:0000256" key="12">
    <source>
        <dbReference type="ARBA" id="ARBA00023180"/>
    </source>
</evidence>
<dbReference type="InParanoid" id="F0Z8X5"/>
<dbReference type="InterPro" id="IPR027291">
    <property type="entry name" value="Glyco_hydro_38_N_sf"/>
</dbReference>
<dbReference type="GO" id="GO:0005764">
    <property type="term" value="C:lysosome"/>
    <property type="evidence" value="ECO:0000318"/>
    <property type="project" value="GO_Central"/>
</dbReference>
<dbReference type="SUPFAM" id="SSF74650">
    <property type="entry name" value="Galactose mutarotase-like"/>
    <property type="match status" value="1"/>
</dbReference>
<evidence type="ECO:0000256" key="7">
    <source>
        <dbReference type="ARBA" id="ARBA00022729"/>
    </source>
</evidence>
<feature type="domain" description="Glycoside hydrolase family 38 central" evidence="16">
    <location>
        <begin position="347"/>
        <end position="428"/>
    </location>
</feature>
<dbReference type="Gene3D" id="2.60.40.1180">
    <property type="entry name" value="Golgi alpha-mannosidase II"/>
    <property type="match status" value="1"/>
</dbReference>
<dbReference type="KEGG" id="dpp:DICPUDRAFT_96508"/>
<evidence type="ECO:0000256" key="15">
    <source>
        <dbReference type="SAM" id="Phobius"/>
    </source>
</evidence>
<dbReference type="InterPro" id="IPR000602">
    <property type="entry name" value="Glyco_hydro_38_N"/>
</dbReference>
<evidence type="ECO:0000256" key="10">
    <source>
        <dbReference type="ARBA" id="ARBA00022989"/>
    </source>
</evidence>
<dbReference type="InterPro" id="IPR015341">
    <property type="entry name" value="Glyco_hydro_38_cen"/>
</dbReference>
<feature type="chain" id="PRO_5041015994" description="Alpha-mannosidase" evidence="14">
    <location>
        <begin position="22"/>
        <end position="1068"/>
    </location>
</feature>
<dbReference type="VEuPathDB" id="AmoebaDB:DICPUDRAFT_96508"/>
<dbReference type="InterPro" id="IPR011013">
    <property type="entry name" value="Gal_mutarotase_sf_dom"/>
</dbReference>
<dbReference type="InterPro" id="IPR013780">
    <property type="entry name" value="Glyco_hydro_b"/>
</dbReference>
<keyword evidence="8 14" id="KW-0378">Hydrolase</keyword>
<dbReference type="InterPro" id="IPR011330">
    <property type="entry name" value="Glyco_hydro/deAcase_b/a-brl"/>
</dbReference>
<dbReference type="FunFam" id="2.70.98.30:FF:000012">
    <property type="entry name" value="Alpha-mannosidase"/>
    <property type="match status" value="1"/>
</dbReference>
<reference evidence="18" key="1">
    <citation type="journal article" date="2011" name="Genome Biol.">
        <title>Comparative genomics of the social amoebae Dictyostelium discoideum and Dictyostelium purpureum.</title>
        <authorList>
            <consortium name="US DOE Joint Genome Institute (JGI-PGF)"/>
            <person name="Sucgang R."/>
            <person name="Kuo A."/>
            <person name="Tian X."/>
            <person name="Salerno W."/>
            <person name="Parikh A."/>
            <person name="Feasley C.L."/>
            <person name="Dalin E."/>
            <person name="Tu H."/>
            <person name="Huang E."/>
            <person name="Barry K."/>
            <person name="Lindquist E."/>
            <person name="Shapiro H."/>
            <person name="Bruce D."/>
            <person name="Schmutz J."/>
            <person name="Salamov A."/>
            <person name="Fey P."/>
            <person name="Gaudet P."/>
            <person name="Anjard C."/>
            <person name="Babu M.M."/>
            <person name="Basu S."/>
            <person name="Bushmanova Y."/>
            <person name="van der Wel H."/>
            <person name="Katoh-Kurasawa M."/>
            <person name="Dinh C."/>
            <person name="Coutinho P.M."/>
            <person name="Saito T."/>
            <person name="Elias M."/>
            <person name="Schaap P."/>
            <person name="Kay R.R."/>
            <person name="Henrissat B."/>
            <person name="Eichinger L."/>
            <person name="Rivero F."/>
            <person name="Putnam N.H."/>
            <person name="West C.M."/>
            <person name="Loomis W.F."/>
            <person name="Chisholm R.L."/>
            <person name="Shaulsky G."/>
            <person name="Strassmann J.E."/>
            <person name="Queller D.C."/>
            <person name="Kuspa A."/>
            <person name="Grigoriev I.V."/>
        </authorList>
    </citation>
    <scope>NUCLEOTIDE SEQUENCE [LARGE SCALE GENOMIC DNA]</scope>
    <source>
        <strain evidence="18">QSDP1</strain>
    </source>
</reference>
<keyword evidence="11 15" id="KW-0472">Membrane</keyword>
<name>F0Z8X5_DICPU</name>
<dbReference type="InterPro" id="IPR037094">
    <property type="entry name" value="Glyco_hydro_38_cen_sf"/>
</dbReference>
<keyword evidence="10 15" id="KW-1133">Transmembrane helix</keyword>
<dbReference type="RefSeq" id="XP_003283873.1">
    <property type="nucleotide sequence ID" value="XM_003283825.1"/>
</dbReference>
<comment type="catalytic activity">
    <reaction evidence="1">
        <text>Hydrolysis of terminal, non-reducing alpha-D-mannose residues in alpha-D-mannosides.</text>
        <dbReference type="EC" id="3.2.1.24"/>
    </reaction>
</comment>
<dbReference type="GeneID" id="10509747"/>
<dbReference type="AlphaFoldDB" id="F0Z8X5"/>
<keyword evidence="5 15" id="KW-0812">Transmembrane</keyword>
<feature type="transmembrane region" description="Helical" evidence="15">
    <location>
        <begin position="1026"/>
        <end position="1046"/>
    </location>
</feature>
<dbReference type="PANTHER" id="PTHR11607">
    <property type="entry name" value="ALPHA-MANNOSIDASE"/>
    <property type="match status" value="1"/>
</dbReference>
<evidence type="ECO:0000313" key="18">
    <source>
        <dbReference type="Proteomes" id="UP000001064"/>
    </source>
</evidence>
<dbReference type="eggNOG" id="KOG1959">
    <property type="taxonomic scope" value="Eukaryota"/>
</dbReference>
<evidence type="ECO:0000256" key="13">
    <source>
        <dbReference type="ARBA" id="ARBA00023295"/>
    </source>
</evidence>
<dbReference type="OMA" id="NTDILCH"/>
<dbReference type="GO" id="GO:0004559">
    <property type="term" value="F:alpha-mannosidase activity"/>
    <property type="evidence" value="ECO:0000318"/>
    <property type="project" value="GO_Central"/>
</dbReference>
<dbReference type="CDD" id="cd00451">
    <property type="entry name" value="GH38N_AMII_euk"/>
    <property type="match status" value="1"/>
</dbReference>
<keyword evidence="7 14" id="KW-0732">Signal</keyword>
<keyword evidence="18" id="KW-1185">Reference proteome</keyword>
<dbReference type="GO" id="GO:0006013">
    <property type="term" value="P:mannose metabolic process"/>
    <property type="evidence" value="ECO:0007669"/>
    <property type="project" value="InterPro"/>
</dbReference>
<dbReference type="PANTHER" id="PTHR11607:SF39">
    <property type="entry name" value="ALPHA-MANNOSIDASE D-RELATED"/>
    <property type="match status" value="1"/>
</dbReference>
<evidence type="ECO:0000256" key="8">
    <source>
        <dbReference type="ARBA" id="ARBA00022801"/>
    </source>
</evidence>
<dbReference type="Proteomes" id="UP000001064">
    <property type="component" value="Unassembled WGS sequence"/>
</dbReference>
<evidence type="ECO:0000256" key="3">
    <source>
        <dbReference type="ARBA" id="ARBA00009792"/>
    </source>
</evidence>
<keyword evidence="6 14" id="KW-0479">Metal-binding</keyword>
<sequence length="1068" mass="126069">MKLGRVLFILIFIKLFFSINSYIINNSSDDKINNFKITKIKEEGYKIFIIPHSHCDNSWLKTKEEYYNGTVQYILTSVIKELKNDPEKKFNWAEIGFFYEWYINQDNSTQEIVKQLVLNKQFEFLTGGWVQSDEATVSLDDVIDQMTQGHMWIKDTFNVTVQYGWQIDPFGYSSLTPTLFSRMGIKGLIINRISYNVKNYMKKKREMEFLWKGSETLDTDSELLISTLDNHYDYPEMLNPKNKYPISQRVKKYLEYLEQISKTRISKTILLQIGDDFTHYNAKKDFSASDEWLSYIKERKEEYGIKEIKYATLSEYFEQLKKDIESENIKLNVFNKDFFPYATSEKEYWTGYYTTRPTLKRQIRDVGNLIRISDSMFSILNIKNNITVSNSLYQDLNENRNVLSDAQHHDTITGTSRSYVLFDFFLKLEKARISSYNIISNSYNLLNNISNSEPLQYQNIIDLDDLKDEYYSVVFFNSLGWSVKQHISIKIKTNNTIALSQISLLNSNLSIISDIQIVSLNYKNRCFENDDLYLLFAIIEIPPMGYSTYYLSLNENKSNSNQIVHGKIIYFPNNLVFKTKEIEYEFSRNGYLKSIKNIKSNKMTLINQAFYQYQSKESGPYIFNAGTIENTLKKPSYFILYEGSLVNQLTMVFDSGDCGTISMVNQRIYNNPNLNELSLITEKYLETSYSFTGEMNKEKIIRYKVKSFSSNNNEFYTDNGLETRKRVYREGSTSSNYYPTLHYVNIKDKLKDEQYTLYVDRSVGVTYPSKGEIEIMLHRTMENDDWKGVQWPSKDISRIDGKIYFNFDTIENQKQHEKKLSLQIDHNPIYLIKKISNIKQLKNNPIQHQSQFILKDLPDNIHLQSLKTYSNNRIGLRLLKINQDNNNNNHSTYLNYIKVNPNHLVETGLSFLEISKDNFLNISKNNFKDNNFPIYSGQSEYIYKKTYQNNTNHFYPLEIKSFIINLNNNNNNNNNLKVYNYNNHFTYDKNNISIYYQYDFSAIPLELSHYNDIGQYKQKSHIWRNLFIILTPTILLAIGIIVYIKYNQRFIFKEKSEYIMLNTIDYSI</sequence>
<feature type="signal peptide" evidence="14">
    <location>
        <begin position="1"/>
        <end position="21"/>
    </location>
</feature>
<dbReference type="FunFam" id="2.60.40.1180:FF:000094">
    <property type="entry name" value="Alpha-mannosidase D"/>
    <property type="match status" value="1"/>
</dbReference>
<accession>F0Z8X5</accession>
<evidence type="ECO:0000256" key="1">
    <source>
        <dbReference type="ARBA" id="ARBA00000365"/>
    </source>
</evidence>
<comment type="subcellular location">
    <subcellularLocation>
        <location evidence="2">Membrane</location>
        <topology evidence="2">Single-pass membrane protein</topology>
    </subcellularLocation>
</comment>
<dbReference type="Gene3D" id="1.20.1270.50">
    <property type="entry name" value="Glycoside hydrolase family 38, central domain"/>
    <property type="match status" value="2"/>
</dbReference>
<dbReference type="GO" id="GO:0030246">
    <property type="term" value="F:carbohydrate binding"/>
    <property type="evidence" value="ECO:0007669"/>
    <property type="project" value="InterPro"/>
</dbReference>
<proteinExistence type="inferred from homology"/>
<dbReference type="Gene3D" id="3.20.110.10">
    <property type="entry name" value="Glycoside hydrolase 38, N terminal domain"/>
    <property type="match status" value="1"/>
</dbReference>
<dbReference type="Pfam" id="PF09261">
    <property type="entry name" value="Alpha-mann_mid"/>
    <property type="match status" value="1"/>
</dbReference>
<comment type="cofactor">
    <cofactor evidence="14">
        <name>Zn(2+)</name>
        <dbReference type="ChEBI" id="CHEBI:29105"/>
    </cofactor>
    <text evidence="14">Binds 1 zinc ion per subunit.</text>
</comment>
<dbReference type="SUPFAM" id="SSF88713">
    <property type="entry name" value="Glycoside hydrolase/deacetylase"/>
    <property type="match status" value="1"/>
</dbReference>
<evidence type="ECO:0000256" key="2">
    <source>
        <dbReference type="ARBA" id="ARBA00004167"/>
    </source>
</evidence>
<keyword evidence="12" id="KW-0325">Glycoprotein</keyword>
<evidence type="ECO:0000313" key="17">
    <source>
        <dbReference type="EMBL" id="EGC39652.1"/>
    </source>
</evidence>
<keyword evidence="9 14" id="KW-0862">Zinc</keyword>
<dbReference type="FunFam" id="3.20.110.10:FF:000017">
    <property type="entry name" value="Alpha-mannosidase D"/>
    <property type="match status" value="1"/>
</dbReference>
<comment type="similarity">
    <text evidence="3 14">Belongs to the glycosyl hydrolase 38 family.</text>
</comment>
<evidence type="ECO:0000256" key="11">
    <source>
        <dbReference type="ARBA" id="ARBA00023136"/>
    </source>
</evidence>
<dbReference type="InterPro" id="IPR050843">
    <property type="entry name" value="Glycosyl_Hydrlase_38"/>
</dbReference>
<organism evidence="17 18">
    <name type="scientific">Dictyostelium purpureum</name>
    <name type="common">Slime mold</name>
    <dbReference type="NCBI Taxonomy" id="5786"/>
    <lineage>
        <taxon>Eukaryota</taxon>
        <taxon>Amoebozoa</taxon>
        <taxon>Evosea</taxon>
        <taxon>Eumycetozoa</taxon>
        <taxon>Dictyostelia</taxon>
        <taxon>Dictyosteliales</taxon>
        <taxon>Dictyosteliaceae</taxon>
        <taxon>Dictyostelium</taxon>
    </lineage>
</organism>
<dbReference type="InterPro" id="IPR011682">
    <property type="entry name" value="Glyco_hydro_38_C"/>
</dbReference>
<protein>
    <recommendedName>
        <fullName evidence="4 14">Alpha-mannosidase</fullName>
        <ecNumber evidence="14">3.2.1.-</ecNumber>
    </recommendedName>
</protein>
<keyword evidence="13 14" id="KW-0326">Glycosidase</keyword>
<dbReference type="Gene3D" id="2.60.40.1360">
    <property type="match status" value="1"/>
</dbReference>
<dbReference type="GO" id="GO:0046872">
    <property type="term" value="F:metal ion binding"/>
    <property type="evidence" value="ECO:0007669"/>
    <property type="project" value="UniProtKB-KW"/>
</dbReference>
<dbReference type="Gene3D" id="2.70.98.30">
    <property type="entry name" value="Golgi alpha-mannosidase II, domain 4"/>
    <property type="match status" value="1"/>
</dbReference>
<dbReference type="EC" id="3.2.1.-" evidence="14"/>
<dbReference type="Pfam" id="PF01074">
    <property type="entry name" value="Glyco_hydro_38N"/>
    <property type="match status" value="1"/>
</dbReference>
<dbReference type="OrthoDB" id="10261055at2759"/>
<dbReference type="InterPro" id="IPR028995">
    <property type="entry name" value="Glyco_hydro_57/38_cen_sf"/>
</dbReference>
<dbReference type="Pfam" id="PF07748">
    <property type="entry name" value="Glyco_hydro_38C"/>
    <property type="match status" value="1"/>
</dbReference>
<dbReference type="EMBL" id="GL870954">
    <property type="protein sequence ID" value="EGC39652.1"/>
    <property type="molecule type" value="Genomic_DNA"/>
</dbReference>
<evidence type="ECO:0000256" key="4">
    <source>
        <dbReference type="ARBA" id="ARBA00012752"/>
    </source>
</evidence>